<evidence type="ECO:0000256" key="5">
    <source>
        <dbReference type="ARBA" id="ARBA00038359"/>
    </source>
</evidence>
<feature type="domain" description="Rhodopsin" evidence="8">
    <location>
        <begin position="46"/>
        <end position="292"/>
    </location>
</feature>
<evidence type="ECO:0000256" key="4">
    <source>
        <dbReference type="ARBA" id="ARBA00023136"/>
    </source>
</evidence>
<comment type="similarity">
    <text evidence="5">Belongs to the SAT4 family.</text>
</comment>
<feature type="transmembrane region" description="Helical" evidence="7">
    <location>
        <begin position="148"/>
        <end position="171"/>
    </location>
</feature>
<dbReference type="InterPro" id="IPR052337">
    <property type="entry name" value="SAT4-like"/>
</dbReference>
<dbReference type="EMBL" id="ML975464">
    <property type="protein sequence ID" value="KAF1829142.1"/>
    <property type="molecule type" value="Genomic_DNA"/>
</dbReference>
<evidence type="ECO:0000313" key="9">
    <source>
        <dbReference type="EMBL" id="KAF1829142.1"/>
    </source>
</evidence>
<dbReference type="PANTHER" id="PTHR33048">
    <property type="entry name" value="PTH11-LIKE INTEGRAL MEMBRANE PROTEIN (AFU_ORTHOLOGUE AFUA_5G11245)"/>
    <property type="match status" value="1"/>
</dbReference>
<name>A0A6A5K4B7_9PLEO</name>
<protein>
    <recommendedName>
        <fullName evidence="8">Rhodopsin domain-containing protein</fullName>
    </recommendedName>
</protein>
<dbReference type="Proteomes" id="UP000800040">
    <property type="component" value="Unassembled WGS sequence"/>
</dbReference>
<comment type="subcellular location">
    <subcellularLocation>
        <location evidence="1">Membrane</location>
        <topology evidence="1">Multi-pass membrane protein</topology>
    </subcellularLocation>
</comment>
<evidence type="ECO:0000256" key="1">
    <source>
        <dbReference type="ARBA" id="ARBA00004141"/>
    </source>
</evidence>
<accession>A0A6A5K4B7</accession>
<dbReference type="Pfam" id="PF20684">
    <property type="entry name" value="Fung_rhodopsin"/>
    <property type="match status" value="1"/>
</dbReference>
<organism evidence="9 10">
    <name type="scientific">Decorospora gaudefroyi</name>
    <dbReference type="NCBI Taxonomy" id="184978"/>
    <lineage>
        <taxon>Eukaryota</taxon>
        <taxon>Fungi</taxon>
        <taxon>Dikarya</taxon>
        <taxon>Ascomycota</taxon>
        <taxon>Pezizomycotina</taxon>
        <taxon>Dothideomycetes</taxon>
        <taxon>Pleosporomycetidae</taxon>
        <taxon>Pleosporales</taxon>
        <taxon>Pleosporineae</taxon>
        <taxon>Pleosporaceae</taxon>
        <taxon>Decorospora</taxon>
    </lineage>
</organism>
<proteinExistence type="inferred from homology"/>
<keyword evidence="3 7" id="KW-1133">Transmembrane helix</keyword>
<evidence type="ECO:0000256" key="7">
    <source>
        <dbReference type="SAM" id="Phobius"/>
    </source>
</evidence>
<sequence>MGNDSSDNIEKVEWSADQPPVAISRALVERVNVAMLVLTSLVFVSRIAVQITKRKAFDAQEFFCCLSYICFVAMVVMYFMELDPLYRLEDVQRGASPPYPEILHDAGMVYQWLTSAQMLFYTSLLSVKISLLALYRRLLNTAMPMYTVMWWVILAFCILSSIGSALSTIFVCNDHSARYKEGICNKPDEQRRVVSNLWYAYAVDVATDLAVMFLPFCMTWNLRLPRKQKLGIFVIFGSGWICILFATLRVVQTGVKDGVPKVPDSKWLIIWTVIETSMAVIIGCAPAFAALRRRTEIHNVERSMGSYQMKSAGIHIDSQPKSEADMLRTDRHGSEEALDPYTPGLAC</sequence>
<evidence type="ECO:0000259" key="8">
    <source>
        <dbReference type="Pfam" id="PF20684"/>
    </source>
</evidence>
<feature type="transmembrane region" description="Helical" evidence="7">
    <location>
        <begin position="230"/>
        <end position="248"/>
    </location>
</feature>
<feature type="transmembrane region" description="Helical" evidence="7">
    <location>
        <begin position="31"/>
        <end position="49"/>
    </location>
</feature>
<feature type="compositionally biased region" description="Basic and acidic residues" evidence="6">
    <location>
        <begin position="324"/>
        <end position="335"/>
    </location>
</feature>
<evidence type="ECO:0000256" key="2">
    <source>
        <dbReference type="ARBA" id="ARBA00022692"/>
    </source>
</evidence>
<reference evidence="9" key="1">
    <citation type="submission" date="2020-01" db="EMBL/GenBank/DDBJ databases">
        <authorList>
            <consortium name="DOE Joint Genome Institute"/>
            <person name="Haridas S."/>
            <person name="Albert R."/>
            <person name="Binder M."/>
            <person name="Bloem J."/>
            <person name="Labutti K."/>
            <person name="Salamov A."/>
            <person name="Andreopoulos B."/>
            <person name="Baker S.E."/>
            <person name="Barry K."/>
            <person name="Bills G."/>
            <person name="Bluhm B.H."/>
            <person name="Cannon C."/>
            <person name="Castanera R."/>
            <person name="Culley D.E."/>
            <person name="Daum C."/>
            <person name="Ezra D."/>
            <person name="Gonzalez J.B."/>
            <person name="Henrissat B."/>
            <person name="Kuo A."/>
            <person name="Liang C."/>
            <person name="Lipzen A."/>
            <person name="Lutzoni F."/>
            <person name="Magnuson J."/>
            <person name="Mondo S."/>
            <person name="Nolan M."/>
            <person name="Ohm R."/>
            <person name="Pangilinan J."/>
            <person name="Park H.-J."/>
            <person name="Ramirez L."/>
            <person name="Alfaro M."/>
            <person name="Sun H."/>
            <person name="Tritt A."/>
            <person name="Yoshinaga Y."/>
            <person name="Zwiers L.-H."/>
            <person name="Turgeon B.G."/>
            <person name="Goodwin S.B."/>
            <person name="Spatafora J.W."/>
            <person name="Crous P.W."/>
            <person name="Grigoriev I.V."/>
        </authorList>
    </citation>
    <scope>NUCLEOTIDE SEQUENCE</scope>
    <source>
        <strain evidence="9">P77</strain>
    </source>
</reference>
<feature type="transmembrane region" description="Helical" evidence="7">
    <location>
        <begin position="118"/>
        <end position="136"/>
    </location>
</feature>
<dbReference type="PANTHER" id="PTHR33048:SF146">
    <property type="entry name" value="INTEGRAL MEMBRANE PROTEIN"/>
    <property type="match status" value="1"/>
</dbReference>
<feature type="region of interest" description="Disordered" evidence="6">
    <location>
        <begin position="324"/>
        <end position="347"/>
    </location>
</feature>
<dbReference type="InterPro" id="IPR049326">
    <property type="entry name" value="Rhodopsin_dom_fungi"/>
</dbReference>
<gene>
    <name evidence="9" type="ORF">BDW02DRAFT_574258</name>
</gene>
<keyword evidence="10" id="KW-1185">Reference proteome</keyword>
<evidence type="ECO:0000256" key="3">
    <source>
        <dbReference type="ARBA" id="ARBA00022989"/>
    </source>
</evidence>
<evidence type="ECO:0000313" key="10">
    <source>
        <dbReference type="Proteomes" id="UP000800040"/>
    </source>
</evidence>
<dbReference type="GO" id="GO:0016020">
    <property type="term" value="C:membrane"/>
    <property type="evidence" value="ECO:0007669"/>
    <property type="project" value="UniProtKB-SubCell"/>
</dbReference>
<feature type="transmembrane region" description="Helical" evidence="7">
    <location>
        <begin position="61"/>
        <end position="80"/>
    </location>
</feature>
<feature type="transmembrane region" description="Helical" evidence="7">
    <location>
        <begin position="198"/>
        <end position="218"/>
    </location>
</feature>
<evidence type="ECO:0000256" key="6">
    <source>
        <dbReference type="SAM" id="MobiDB-lite"/>
    </source>
</evidence>
<dbReference type="OrthoDB" id="444631at2759"/>
<keyword evidence="2 7" id="KW-0812">Transmembrane</keyword>
<keyword evidence="4 7" id="KW-0472">Membrane</keyword>
<dbReference type="AlphaFoldDB" id="A0A6A5K4B7"/>
<feature type="transmembrane region" description="Helical" evidence="7">
    <location>
        <begin position="268"/>
        <end position="291"/>
    </location>
</feature>